<dbReference type="RefSeq" id="WP_226093208.1">
    <property type="nucleotide sequence ID" value="NZ_CP162670.1"/>
</dbReference>
<protein>
    <submittedName>
        <fullName evidence="1">Uncharacterized protein</fullName>
    </submittedName>
</protein>
<accession>A0AB39IRH0</accession>
<name>A0AB39IRH0_9GAMM</name>
<reference evidence="1" key="1">
    <citation type="submission" date="2024-07" db="EMBL/GenBank/DDBJ databases">
        <authorList>
            <person name="Pedron J."/>
        </authorList>
    </citation>
    <scope>NUCLEOTIDE SEQUENCE</scope>
    <source>
        <strain evidence="1">A003-S1-M15</strain>
    </source>
</reference>
<evidence type="ECO:0000313" key="1">
    <source>
        <dbReference type="EMBL" id="XDL24114.1"/>
    </source>
</evidence>
<proteinExistence type="predicted"/>
<dbReference type="EMBL" id="CP162670">
    <property type="protein sequence ID" value="XDL24114.1"/>
    <property type="molecule type" value="Genomic_DNA"/>
</dbReference>
<dbReference type="GeneID" id="302583610"/>
<sequence length="187" mass="21495">MNSSLDAAFDFYSSHIYDEEKINLLREHGLKVAGHVPSVIWELFGSILTGRYGNGVTGADLQGWEVKSSTQGSSYEYQYHLNTGEAKLIEDCYVNHLFCSYSSDYRDVVVKAIPGRELRNDFFNVWLPEYRLNYDRSAASSVRRQRFRKSIPYGFVQRCGRTLLEIKSGYMYSKDDSLLQELNQLVG</sequence>
<dbReference type="AlphaFoldDB" id="A0AB39IRH0"/>
<gene>
    <name evidence="1" type="ORF">LF929_018035</name>
</gene>
<dbReference type="REBASE" id="857710">
    <property type="entry name" value="Dor5ORF18030P"/>
</dbReference>
<organism evidence="1">
    <name type="scientific">Dickeya oryzae</name>
    <dbReference type="NCBI Taxonomy" id="1240404"/>
    <lineage>
        <taxon>Bacteria</taxon>
        <taxon>Pseudomonadati</taxon>
        <taxon>Pseudomonadota</taxon>
        <taxon>Gammaproteobacteria</taxon>
        <taxon>Enterobacterales</taxon>
        <taxon>Pectobacteriaceae</taxon>
        <taxon>Dickeya</taxon>
    </lineage>
</organism>